<evidence type="ECO:0000313" key="5">
    <source>
        <dbReference type="EMBL" id="GFQ72458.1"/>
    </source>
</evidence>
<feature type="region of interest" description="Disordered" evidence="3">
    <location>
        <begin position="648"/>
        <end position="671"/>
    </location>
</feature>
<dbReference type="GO" id="GO:0007169">
    <property type="term" value="P:cell surface receptor protein tyrosine kinase signaling pathway"/>
    <property type="evidence" value="ECO:0007669"/>
    <property type="project" value="TreeGrafter"/>
</dbReference>
<evidence type="ECO:0000256" key="1">
    <source>
        <dbReference type="ARBA" id="ARBA00022999"/>
    </source>
</evidence>
<dbReference type="InterPro" id="IPR036860">
    <property type="entry name" value="SH2_dom_sf"/>
</dbReference>
<dbReference type="InterPro" id="IPR051751">
    <property type="entry name" value="Immunoreceptor_sig_adapters"/>
</dbReference>
<feature type="region of interest" description="Disordered" evidence="3">
    <location>
        <begin position="390"/>
        <end position="416"/>
    </location>
</feature>
<dbReference type="PROSITE" id="PS50001">
    <property type="entry name" value="SH2"/>
    <property type="match status" value="1"/>
</dbReference>
<dbReference type="EMBL" id="BMAO01001322">
    <property type="protein sequence ID" value="GFQ72458.1"/>
    <property type="molecule type" value="Genomic_DNA"/>
</dbReference>
<feature type="region of interest" description="Disordered" evidence="3">
    <location>
        <begin position="127"/>
        <end position="158"/>
    </location>
</feature>
<dbReference type="SMART" id="SM00252">
    <property type="entry name" value="SH2"/>
    <property type="match status" value="1"/>
</dbReference>
<organism evidence="5 6">
    <name type="scientific">Trichonephila clavata</name>
    <name type="common">Joro spider</name>
    <name type="synonym">Nephila clavata</name>
    <dbReference type="NCBI Taxonomy" id="2740835"/>
    <lineage>
        <taxon>Eukaryota</taxon>
        <taxon>Metazoa</taxon>
        <taxon>Ecdysozoa</taxon>
        <taxon>Arthropoda</taxon>
        <taxon>Chelicerata</taxon>
        <taxon>Arachnida</taxon>
        <taxon>Araneae</taxon>
        <taxon>Araneomorphae</taxon>
        <taxon>Entelegynae</taxon>
        <taxon>Araneoidea</taxon>
        <taxon>Nephilidae</taxon>
        <taxon>Trichonephila</taxon>
    </lineage>
</organism>
<sequence>MSYASDYRNAQSVHGLEDEDDGWGSDFEASQTELCSQEIQDNLINESREAYLLQQKNKVSTNNFQQINTFPTDKSQSTRIITGDTTIEARKTGAIPKLGFSYLNNITNTNVSENSWTNVNNFGNNIHQNSTVSPSNNQNFKISHQSQNSSRAQASNSRNMFSSCANDDVEQVPQQPTGILRNEVPMNKNPRKLKPEAFSFLNKISTTSNESNTPKENNSNISKERKHLVPTAFAHAENLRDSLLLDETVTNPQSNLHEFVNVVPNESPIGNLSNNYEPVEVSSSTRETIKPPLPTRPPPVLKYPPGTFSNSRSISLESAMQNIALQPSAHSISTRTKFEHSNSSPVSNLVEVNITTKSSVLTKNVLSLPKKNTVAAAIPPDILSRPLPPLPVSDSENTENTGISSEKTHCESTKSLKSDNKSIEVLIANATAPYEIPIAKASAPPHETPIAKVKPMARSAIYPMDMSNCNELIAEDSSNKEVTVQEQSILTPQQRLAQMIVNQSNVSSEVLRSQSKITSAIAARSQNNISQARPKPKVEKPNETVAFCIDGRSNISNTHIPRSRRSLESSVEASKEEKSEQKQVNPEEGESTNSRRFTDQETLINAMSRPMLPQKAIPMQRSVSCNSLVQTIKDLGFSVWNKPDKNKRNSDGLYLPKKSSKNTSPVSSGKAISPPKTITLVSFTTKEDSQYRKNDASSTDEKRDLFQYVWYHEVSSKEATNRLLSVGENGAYLVRPSTVITDEIKNTLCVLHDWKIRNMYIRKKEDGLYSLGSKKLFEQTFSSIPELVEYHQREPIEIKPFGGSASSQPTIYVLLKKTPSKSTKVFV</sequence>
<feature type="region of interest" description="Disordered" evidence="3">
    <location>
        <begin position="1"/>
        <end position="27"/>
    </location>
</feature>
<accession>A0A8X6F6Q1</accession>
<dbReference type="SUPFAM" id="SSF55550">
    <property type="entry name" value="SH2 domain"/>
    <property type="match status" value="1"/>
</dbReference>
<keyword evidence="6" id="KW-1185">Reference proteome</keyword>
<comment type="caution">
    <text evidence="5">The sequence shown here is derived from an EMBL/GenBank/DDBJ whole genome shotgun (WGS) entry which is preliminary data.</text>
</comment>
<dbReference type="Pfam" id="PF00017">
    <property type="entry name" value="SH2"/>
    <property type="match status" value="1"/>
</dbReference>
<evidence type="ECO:0000256" key="2">
    <source>
        <dbReference type="PROSITE-ProRule" id="PRU00191"/>
    </source>
</evidence>
<dbReference type="PANTHER" id="PTHR14098:SF14">
    <property type="entry name" value="SH2 DOMAIN-CONTAINING PROTEIN"/>
    <property type="match status" value="1"/>
</dbReference>
<dbReference type="Proteomes" id="UP000887116">
    <property type="component" value="Unassembled WGS sequence"/>
</dbReference>
<proteinExistence type="predicted"/>
<feature type="compositionally biased region" description="Low complexity" evidence="3">
    <location>
        <begin position="145"/>
        <end position="158"/>
    </location>
</feature>
<gene>
    <name evidence="5" type="primary">AVEN_194468_1</name>
    <name evidence="5" type="ORF">TNCT_367031</name>
</gene>
<evidence type="ECO:0000256" key="3">
    <source>
        <dbReference type="SAM" id="MobiDB-lite"/>
    </source>
</evidence>
<feature type="region of interest" description="Disordered" evidence="3">
    <location>
        <begin position="554"/>
        <end position="598"/>
    </location>
</feature>
<evidence type="ECO:0000259" key="4">
    <source>
        <dbReference type="PROSITE" id="PS50001"/>
    </source>
</evidence>
<dbReference type="InterPro" id="IPR000980">
    <property type="entry name" value="SH2"/>
</dbReference>
<reference evidence="5" key="1">
    <citation type="submission" date="2020-07" db="EMBL/GenBank/DDBJ databases">
        <title>Multicomponent nature underlies the extraordinary mechanical properties of spider dragline silk.</title>
        <authorList>
            <person name="Kono N."/>
            <person name="Nakamura H."/>
            <person name="Mori M."/>
            <person name="Yoshida Y."/>
            <person name="Ohtoshi R."/>
            <person name="Malay A.D."/>
            <person name="Moran D.A.P."/>
            <person name="Tomita M."/>
            <person name="Numata K."/>
            <person name="Arakawa K."/>
        </authorList>
    </citation>
    <scope>NUCLEOTIDE SEQUENCE</scope>
</reference>
<protein>
    <recommendedName>
        <fullName evidence="4">SH2 domain-containing protein</fullName>
    </recommendedName>
</protein>
<evidence type="ECO:0000313" key="6">
    <source>
        <dbReference type="Proteomes" id="UP000887116"/>
    </source>
</evidence>
<dbReference type="AlphaFoldDB" id="A0A8X6F6Q1"/>
<dbReference type="Gene3D" id="3.30.505.10">
    <property type="entry name" value="SH2 domain"/>
    <property type="match status" value="1"/>
</dbReference>
<dbReference type="OrthoDB" id="10044490at2759"/>
<keyword evidence="1 2" id="KW-0727">SH2 domain</keyword>
<feature type="compositionally biased region" description="Basic and acidic residues" evidence="3">
    <location>
        <begin position="406"/>
        <end position="416"/>
    </location>
</feature>
<dbReference type="GO" id="GO:0005737">
    <property type="term" value="C:cytoplasm"/>
    <property type="evidence" value="ECO:0007669"/>
    <property type="project" value="UniProtKB-ARBA"/>
</dbReference>
<feature type="compositionally biased region" description="Polar residues" evidence="3">
    <location>
        <begin position="127"/>
        <end position="144"/>
    </location>
</feature>
<dbReference type="PANTHER" id="PTHR14098">
    <property type="entry name" value="SH2 DOMAIN CONTAINING PROTEIN"/>
    <property type="match status" value="1"/>
</dbReference>
<feature type="compositionally biased region" description="Polar residues" evidence="3">
    <location>
        <begin position="394"/>
        <end position="405"/>
    </location>
</feature>
<name>A0A8X6F6Q1_TRICU</name>
<feature type="domain" description="SH2" evidence="4">
    <location>
        <begin position="710"/>
        <end position="810"/>
    </location>
</feature>
<dbReference type="GO" id="GO:0035556">
    <property type="term" value="P:intracellular signal transduction"/>
    <property type="evidence" value="ECO:0007669"/>
    <property type="project" value="TreeGrafter"/>
</dbReference>